<dbReference type="SUPFAM" id="SSF56349">
    <property type="entry name" value="DNA breaking-rejoining enzymes"/>
    <property type="match status" value="1"/>
</dbReference>
<gene>
    <name evidence="2" type="ORF">FHS03_001917</name>
</gene>
<dbReference type="GO" id="GO:0015074">
    <property type="term" value="P:DNA integration"/>
    <property type="evidence" value="ECO:0007669"/>
    <property type="project" value="InterPro"/>
</dbReference>
<keyword evidence="3" id="KW-1185">Reference proteome</keyword>
<evidence type="ECO:0000313" key="2">
    <source>
        <dbReference type="EMBL" id="MBB3118872.1"/>
    </source>
</evidence>
<organism evidence="2 3">
    <name type="scientific">Pseudoduganella violacea</name>
    <dbReference type="NCBI Taxonomy" id="1715466"/>
    <lineage>
        <taxon>Bacteria</taxon>
        <taxon>Pseudomonadati</taxon>
        <taxon>Pseudomonadota</taxon>
        <taxon>Betaproteobacteria</taxon>
        <taxon>Burkholderiales</taxon>
        <taxon>Oxalobacteraceae</taxon>
        <taxon>Telluria group</taxon>
        <taxon>Pseudoduganella</taxon>
    </lineage>
</organism>
<dbReference type="EMBL" id="JACHXD010000004">
    <property type="protein sequence ID" value="MBB3118872.1"/>
    <property type="molecule type" value="Genomic_DNA"/>
</dbReference>
<sequence>MGQEGERAKITEDVQFKGLRALGATDAAKKGKSKQTIQDRLVHVDGSTTEIYIKESVPVVSEMDMKLPW</sequence>
<dbReference type="InterPro" id="IPR013762">
    <property type="entry name" value="Integrase-like_cat_sf"/>
</dbReference>
<name>A0A7W5B972_9BURK</name>
<dbReference type="InterPro" id="IPR011010">
    <property type="entry name" value="DNA_brk_join_enz"/>
</dbReference>
<dbReference type="GO" id="GO:0006310">
    <property type="term" value="P:DNA recombination"/>
    <property type="evidence" value="ECO:0007669"/>
    <property type="project" value="UniProtKB-KW"/>
</dbReference>
<comment type="caution">
    <text evidence="2">The sequence shown here is derived from an EMBL/GenBank/DDBJ whole genome shotgun (WGS) entry which is preliminary data.</text>
</comment>
<evidence type="ECO:0000256" key="1">
    <source>
        <dbReference type="ARBA" id="ARBA00023172"/>
    </source>
</evidence>
<proteinExistence type="predicted"/>
<dbReference type="AlphaFoldDB" id="A0A7W5B972"/>
<dbReference type="RefSeq" id="WP_183440746.1">
    <property type="nucleotide sequence ID" value="NZ_JACHXD010000004.1"/>
</dbReference>
<dbReference type="Gene3D" id="1.10.443.10">
    <property type="entry name" value="Intergrase catalytic core"/>
    <property type="match status" value="1"/>
</dbReference>
<accession>A0A7W5B972</accession>
<protein>
    <submittedName>
        <fullName evidence="2">Integrase</fullName>
    </submittedName>
</protein>
<dbReference type="GO" id="GO:0003677">
    <property type="term" value="F:DNA binding"/>
    <property type="evidence" value="ECO:0007669"/>
    <property type="project" value="InterPro"/>
</dbReference>
<evidence type="ECO:0000313" key="3">
    <source>
        <dbReference type="Proteomes" id="UP000541535"/>
    </source>
</evidence>
<reference evidence="2 3" key="1">
    <citation type="submission" date="2020-08" db="EMBL/GenBank/DDBJ databases">
        <title>Genomic Encyclopedia of Type Strains, Phase III (KMG-III): the genomes of soil and plant-associated and newly described type strains.</title>
        <authorList>
            <person name="Whitman W."/>
        </authorList>
    </citation>
    <scope>NUCLEOTIDE SEQUENCE [LARGE SCALE GENOMIC DNA]</scope>
    <source>
        <strain evidence="2 3">CECT 8897</strain>
    </source>
</reference>
<dbReference type="Proteomes" id="UP000541535">
    <property type="component" value="Unassembled WGS sequence"/>
</dbReference>
<keyword evidence="1" id="KW-0233">DNA recombination</keyword>